<feature type="compositionally biased region" description="Basic and acidic residues" evidence="1">
    <location>
        <begin position="323"/>
        <end position="335"/>
    </location>
</feature>
<feature type="compositionally biased region" description="Basic and acidic residues" evidence="1">
    <location>
        <begin position="1"/>
        <end position="13"/>
    </location>
</feature>
<feature type="compositionally biased region" description="Polar residues" evidence="1">
    <location>
        <begin position="379"/>
        <end position="389"/>
    </location>
</feature>
<protein>
    <submittedName>
        <fullName evidence="2">Uncharacterized protein</fullName>
    </submittedName>
</protein>
<feature type="region of interest" description="Disordered" evidence="1">
    <location>
        <begin position="1"/>
        <end position="27"/>
    </location>
</feature>
<proteinExistence type="predicted"/>
<feature type="compositionally biased region" description="Low complexity" evidence="1">
    <location>
        <begin position="80"/>
        <end position="92"/>
    </location>
</feature>
<evidence type="ECO:0000313" key="2">
    <source>
        <dbReference type="EMBL" id="KAF3001300.1"/>
    </source>
</evidence>
<organism evidence="2 3">
    <name type="scientific">Curvularia kusanoi</name>
    <name type="common">Cochliobolus kusanoi</name>
    <dbReference type="NCBI Taxonomy" id="90978"/>
    <lineage>
        <taxon>Eukaryota</taxon>
        <taxon>Fungi</taxon>
        <taxon>Dikarya</taxon>
        <taxon>Ascomycota</taxon>
        <taxon>Pezizomycotina</taxon>
        <taxon>Dothideomycetes</taxon>
        <taxon>Pleosporomycetidae</taxon>
        <taxon>Pleosporales</taxon>
        <taxon>Pleosporineae</taxon>
        <taxon>Pleosporaceae</taxon>
        <taxon>Curvularia</taxon>
    </lineage>
</organism>
<feature type="region of interest" description="Disordered" evidence="1">
    <location>
        <begin position="323"/>
        <end position="389"/>
    </location>
</feature>
<evidence type="ECO:0000256" key="1">
    <source>
        <dbReference type="SAM" id="MobiDB-lite"/>
    </source>
</evidence>
<dbReference type="EMBL" id="SWKU01000013">
    <property type="protein sequence ID" value="KAF3001300.1"/>
    <property type="molecule type" value="Genomic_DNA"/>
</dbReference>
<dbReference type="AlphaFoldDB" id="A0A9P4TDY5"/>
<keyword evidence="3" id="KW-1185">Reference proteome</keyword>
<feature type="compositionally biased region" description="Basic and acidic residues" evidence="1">
    <location>
        <begin position="101"/>
        <end position="113"/>
    </location>
</feature>
<name>A0A9P4TDY5_CURKU</name>
<accession>A0A9P4TDY5</accession>
<sequence>MFDKKDIEKELKRASQGANSIVTGPDGEPIDQRVIDHFFQLNESGASGWRDSALWERHAAKCLRMQCKVCQSTRYKTSSTSVSWQMSSSPPASTDPPKASRSREKSTLSKEDNTPISRWRLISRKRKFKRSKSHDKGKSIATDELMHISGSLSTSQTQLAEHQHEPKRPRANIFIRNSIRHAQNRPVFCTFISKRLDPAQIPVPAVPDLKPADSSALDLTNPYHFTGRPYSPCPLEEGRLPFPLCGGRLPPPTPELKPEQLVESVPEPLQLTGPVRECPDGAVFPMSPLNSLNPSTFTLPSGHRQTIRLVAPSPEKLFTTYRSDELSTREAESPKSPKTPAATAVSTAATPTTTTTTMPAVIPQHNPTPAAAFPPTPPDSRQNSETFPSGFTYTSYGLKIAAPEAKPMPDGPADRDWTTCTLSDTTASSSPDCPVYVDQRAVSTQRRGLGMGVFR</sequence>
<evidence type="ECO:0000313" key="3">
    <source>
        <dbReference type="Proteomes" id="UP000801428"/>
    </source>
</evidence>
<dbReference type="OrthoDB" id="3793570at2759"/>
<feature type="region of interest" description="Disordered" evidence="1">
    <location>
        <begin position="80"/>
        <end position="144"/>
    </location>
</feature>
<feature type="compositionally biased region" description="Basic residues" evidence="1">
    <location>
        <begin position="121"/>
        <end position="135"/>
    </location>
</feature>
<reference evidence="2" key="1">
    <citation type="submission" date="2019-04" db="EMBL/GenBank/DDBJ databases">
        <title>Sequencing of skin fungus with MAO and IRED activity.</title>
        <authorList>
            <person name="Marsaioli A.J."/>
            <person name="Bonatto J.M.C."/>
            <person name="Reis Junior O."/>
        </authorList>
    </citation>
    <scope>NUCLEOTIDE SEQUENCE</scope>
    <source>
        <strain evidence="2">30M1</strain>
    </source>
</reference>
<dbReference type="Proteomes" id="UP000801428">
    <property type="component" value="Unassembled WGS sequence"/>
</dbReference>
<gene>
    <name evidence="2" type="ORF">E8E13_004945</name>
</gene>
<feature type="compositionally biased region" description="Low complexity" evidence="1">
    <location>
        <begin position="339"/>
        <end position="360"/>
    </location>
</feature>
<comment type="caution">
    <text evidence="2">The sequence shown here is derived from an EMBL/GenBank/DDBJ whole genome shotgun (WGS) entry which is preliminary data.</text>
</comment>